<comment type="similarity">
    <text evidence="1">Belongs to the bacterial solute-binding protein 8 family.</text>
</comment>
<dbReference type="EMBL" id="FNJM01000001">
    <property type="protein sequence ID" value="SDO93187.1"/>
    <property type="molecule type" value="Genomic_DNA"/>
</dbReference>
<evidence type="ECO:0000256" key="1">
    <source>
        <dbReference type="ARBA" id="ARBA00008814"/>
    </source>
</evidence>
<dbReference type="EMBL" id="JACKWY010000019">
    <property type="protein sequence ID" value="MBB6716712.1"/>
    <property type="molecule type" value="Genomic_DNA"/>
</dbReference>
<accession>A0A1H0NKA4</accession>
<evidence type="ECO:0000313" key="7">
    <source>
        <dbReference type="Proteomes" id="UP000585258"/>
    </source>
</evidence>
<dbReference type="PANTHER" id="PTHR30535:SF34">
    <property type="entry name" value="MOLYBDATE-BINDING PROTEIN MOLA"/>
    <property type="match status" value="1"/>
</dbReference>
<dbReference type="Pfam" id="PF01497">
    <property type="entry name" value="Peripla_BP_2"/>
    <property type="match status" value="1"/>
</dbReference>
<evidence type="ECO:0000259" key="3">
    <source>
        <dbReference type="PROSITE" id="PS50983"/>
    </source>
</evidence>
<dbReference type="STRING" id="94869.SAMN04488529_101860"/>
<dbReference type="AlphaFoldDB" id="A0A1H0NKA4"/>
<dbReference type="PROSITE" id="PS51257">
    <property type="entry name" value="PROKAR_LIPOPROTEIN"/>
    <property type="match status" value="1"/>
</dbReference>
<dbReference type="InterPro" id="IPR002491">
    <property type="entry name" value="ABC_transptr_periplasmic_BD"/>
</dbReference>
<sequence>MKKKGKILSLVFAMTFTTMLFAGCTEKIITRTDREGTEFTAPKEVKTIISTAPSNTEVLVALGLADKLVAIDKYSADVEGVNTDLPQIEFRNPDAETLISLDPNIIIASGHNKVGDNDPFKLIKEAGIPVAYIPSSYSIDGIYEDIEFMASITGTEKKGKEIIEDMKKEVAEIKAIGDKITDKKKVYFEIGAGSKLSSFGSETFLNEMIEIIGAENIFKNEKSWISPSAESIIDANPDVILVNTPGKNTAGKTAVEDVNSRDGWNSINAIKEEKIFTLDKNSSSRSSQNIIKALKEMARYVYPEVYGNK</sequence>
<evidence type="ECO:0000313" key="4">
    <source>
        <dbReference type="EMBL" id="MBB6716712.1"/>
    </source>
</evidence>
<name>A0A1H0NKA4_9CLOT</name>
<feature type="domain" description="Fe/B12 periplasmic-binding" evidence="3">
    <location>
        <begin position="47"/>
        <end position="305"/>
    </location>
</feature>
<organism evidence="5 6">
    <name type="scientific">Clostridium gasigenes</name>
    <dbReference type="NCBI Taxonomy" id="94869"/>
    <lineage>
        <taxon>Bacteria</taxon>
        <taxon>Bacillati</taxon>
        <taxon>Bacillota</taxon>
        <taxon>Clostridia</taxon>
        <taxon>Eubacteriales</taxon>
        <taxon>Clostridiaceae</taxon>
        <taxon>Clostridium</taxon>
    </lineage>
</organism>
<proteinExistence type="inferred from homology"/>
<dbReference type="SUPFAM" id="SSF53807">
    <property type="entry name" value="Helical backbone' metal receptor"/>
    <property type="match status" value="1"/>
</dbReference>
<dbReference type="OrthoDB" id="9816357at2"/>
<dbReference type="PROSITE" id="PS50983">
    <property type="entry name" value="FE_B12_PBP"/>
    <property type="match status" value="1"/>
</dbReference>
<dbReference type="InterPro" id="IPR050902">
    <property type="entry name" value="ABC_Transporter_SBP"/>
</dbReference>
<reference evidence="5 6" key="1">
    <citation type="submission" date="2016-10" db="EMBL/GenBank/DDBJ databases">
        <authorList>
            <person name="de Groot N.N."/>
        </authorList>
    </citation>
    <scope>NUCLEOTIDE SEQUENCE [LARGE SCALE GENOMIC DNA]</scope>
    <source>
        <strain evidence="5 6">DSM 12272</strain>
    </source>
</reference>
<evidence type="ECO:0000256" key="2">
    <source>
        <dbReference type="SAM" id="SignalP"/>
    </source>
</evidence>
<dbReference type="PANTHER" id="PTHR30535">
    <property type="entry name" value="VITAMIN B12-BINDING PROTEIN"/>
    <property type="match status" value="1"/>
</dbReference>
<reference evidence="4 7" key="2">
    <citation type="submission" date="2020-08" db="EMBL/GenBank/DDBJ databases">
        <title>Clostridia isolated from Swiss meat.</title>
        <authorList>
            <person name="Wambui J."/>
            <person name="Stevens M.J.A."/>
            <person name="Stephan R."/>
        </authorList>
    </citation>
    <scope>NUCLEOTIDE SEQUENCE [LARGE SCALE GENOMIC DNA]</scope>
    <source>
        <strain evidence="4 7">CM001</strain>
    </source>
</reference>
<dbReference type="CDD" id="cd01143">
    <property type="entry name" value="YvrC"/>
    <property type="match status" value="1"/>
</dbReference>
<feature type="chain" id="PRO_5038295044" evidence="2">
    <location>
        <begin position="23"/>
        <end position="309"/>
    </location>
</feature>
<evidence type="ECO:0000313" key="5">
    <source>
        <dbReference type="EMBL" id="SDO93187.1"/>
    </source>
</evidence>
<dbReference type="Proteomes" id="UP000585258">
    <property type="component" value="Unassembled WGS sequence"/>
</dbReference>
<gene>
    <name evidence="4" type="ORF">H7E68_18665</name>
    <name evidence="5" type="ORF">SAMN04488529_101860</name>
</gene>
<protein>
    <submittedName>
        <fullName evidence="4">ABC transporter substrate-binding protein</fullName>
    </submittedName>
    <submittedName>
        <fullName evidence="5">Iron complex transport system substrate-binding protein</fullName>
    </submittedName>
</protein>
<keyword evidence="2" id="KW-0732">Signal</keyword>
<dbReference type="Proteomes" id="UP000198597">
    <property type="component" value="Unassembled WGS sequence"/>
</dbReference>
<dbReference type="GO" id="GO:0071281">
    <property type="term" value="P:cellular response to iron ion"/>
    <property type="evidence" value="ECO:0007669"/>
    <property type="project" value="TreeGrafter"/>
</dbReference>
<evidence type="ECO:0000313" key="6">
    <source>
        <dbReference type="Proteomes" id="UP000198597"/>
    </source>
</evidence>
<dbReference type="Gene3D" id="3.40.50.1980">
    <property type="entry name" value="Nitrogenase molybdenum iron protein domain"/>
    <property type="match status" value="2"/>
</dbReference>
<keyword evidence="6" id="KW-1185">Reference proteome</keyword>
<dbReference type="RefSeq" id="WP_089966157.1">
    <property type="nucleotide sequence ID" value="NZ_FNJM01000001.1"/>
</dbReference>
<feature type="signal peptide" evidence="2">
    <location>
        <begin position="1"/>
        <end position="22"/>
    </location>
</feature>